<dbReference type="EMBL" id="BMAC01001522">
    <property type="protein sequence ID" value="GFQ07488.1"/>
    <property type="molecule type" value="Genomic_DNA"/>
</dbReference>
<evidence type="ECO:0000256" key="1">
    <source>
        <dbReference type="ARBA" id="ARBA00009995"/>
    </source>
</evidence>
<organism evidence="3 4">
    <name type="scientific">Phtheirospermum japonicum</name>
    <dbReference type="NCBI Taxonomy" id="374723"/>
    <lineage>
        <taxon>Eukaryota</taxon>
        <taxon>Viridiplantae</taxon>
        <taxon>Streptophyta</taxon>
        <taxon>Embryophyta</taxon>
        <taxon>Tracheophyta</taxon>
        <taxon>Spermatophyta</taxon>
        <taxon>Magnoliopsida</taxon>
        <taxon>eudicotyledons</taxon>
        <taxon>Gunneridae</taxon>
        <taxon>Pentapetalae</taxon>
        <taxon>asterids</taxon>
        <taxon>lamiids</taxon>
        <taxon>Lamiales</taxon>
        <taxon>Orobanchaceae</taxon>
        <taxon>Orobanchaceae incertae sedis</taxon>
        <taxon>Phtheirospermum</taxon>
    </lineage>
</organism>
<dbReference type="PANTHER" id="PTHR11926:SF1412">
    <property type="entry name" value="UDP-GLYCOSYLTRANSFERASE 83A1-LIKE"/>
    <property type="match status" value="1"/>
</dbReference>
<evidence type="ECO:0000256" key="2">
    <source>
        <dbReference type="SAM" id="MobiDB-lite"/>
    </source>
</evidence>
<gene>
    <name evidence="3" type="ORF">PHJA_002892900</name>
</gene>
<feature type="region of interest" description="Disordered" evidence="2">
    <location>
        <begin position="1"/>
        <end position="33"/>
    </location>
</feature>
<dbReference type="Proteomes" id="UP000653305">
    <property type="component" value="Unassembled WGS sequence"/>
</dbReference>
<dbReference type="GO" id="GO:0080044">
    <property type="term" value="F:quercetin 7-O-glucosyltransferase activity"/>
    <property type="evidence" value="ECO:0007669"/>
    <property type="project" value="TreeGrafter"/>
</dbReference>
<keyword evidence="4" id="KW-1185">Reference proteome</keyword>
<dbReference type="Gene3D" id="3.40.50.2000">
    <property type="entry name" value="Glycogen Phosphorylase B"/>
    <property type="match status" value="2"/>
</dbReference>
<accession>A0A830D4K2</accession>
<protein>
    <submittedName>
        <fullName evidence="3">UDP-glycosyltransferase 83a1</fullName>
    </submittedName>
</protein>
<dbReference type="OrthoDB" id="1935029at2759"/>
<dbReference type="PANTHER" id="PTHR11926">
    <property type="entry name" value="GLUCOSYL/GLUCURONOSYL TRANSFERASES"/>
    <property type="match status" value="1"/>
</dbReference>
<evidence type="ECO:0000313" key="4">
    <source>
        <dbReference type="Proteomes" id="UP000653305"/>
    </source>
</evidence>
<reference evidence="3" key="1">
    <citation type="submission" date="2020-07" db="EMBL/GenBank/DDBJ databases">
        <title>Ethylene signaling mediates host invasion by parasitic plants.</title>
        <authorList>
            <person name="Yoshida S."/>
        </authorList>
    </citation>
    <scope>NUCLEOTIDE SEQUENCE</scope>
    <source>
        <strain evidence="3">Okayama</strain>
    </source>
</reference>
<dbReference type="GO" id="GO:0080043">
    <property type="term" value="F:quercetin 3-O-glucosyltransferase activity"/>
    <property type="evidence" value="ECO:0007669"/>
    <property type="project" value="TreeGrafter"/>
</dbReference>
<keyword evidence="3" id="KW-0808">Transferase</keyword>
<dbReference type="AlphaFoldDB" id="A0A830D4K2"/>
<feature type="compositionally biased region" description="Basic and acidic residues" evidence="2">
    <location>
        <begin position="1"/>
        <end position="12"/>
    </location>
</feature>
<sequence>MGRPERPREEHSSVVPGPTRGAGVSYSENDRKRRRKNYVCDRGCADGVGPRGSGEAWDQKGGLLDAPAAVLALSFNIPNLISDGIVDSNGKNLKNETIRLSPTMPRMNSDDFIWACIGDEPTQKIFFHSLIRNNVQLQSADWLICNSCYHLEPGAFSLIPNSLPVGPLLASNRLGKTAGYFWPEHSTCLALLDRQPTNSVIYVAYGTSSQLDRTQFEELALGLELTNRPFL</sequence>
<comment type="caution">
    <text evidence="3">The sequence shown here is derived from an EMBL/GenBank/DDBJ whole genome shotgun (WGS) entry which is preliminary data.</text>
</comment>
<dbReference type="SUPFAM" id="SSF53756">
    <property type="entry name" value="UDP-Glycosyltransferase/glycogen phosphorylase"/>
    <property type="match status" value="1"/>
</dbReference>
<comment type="similarity">
    <text evidence="1">Belongs to the UDP-glycosyltransferase family.</text>
</comment>
<name>A0A830D4K2_9LAMI</name>
<evidence type="ECO:0000313" key="3">
    <source>
        <dbReference type="EMBL" id="GFQ07488.1"/>
    </source>
</evidence>
<proteinExistence type="inferred from homology"/>